<evidence type="ECO:0000313" key="12">
    <source>
        <dbReference type="EMBL" id="KAF7134874.1"/>
    </source>
</evidence>
<dbReference type="GO" id="GO:0005773">
    <property type="term" value="C:vacuole"/>
    <property type="evidence" value="ECO:0007669"/>
    <property type="project" value="TreeGrafter"/>
</dbReference>
<comment type="similarity">
    <text evidence="2 11">Belongs to the peptidase S10 family.</text>
</comment>
<dbReference type="Pfam" id="PF00450">
    <property type="entry name" value="Peptidase_S10"/>
    <property type="match status" value="1"/>
</dbReference>
<dbReference type="FunFam" id="3.40.50.1820:FF:000453">
    <property type="entry name" value="Carboxypeptidase"/>
    <property type="match status" value="1"/>
</dbReference>
<feature type="chain" id="PRO_5033107244" description="Carboxypeptidase" evidence="11">
    <location>
        <begin position="23"/>
        <end position="462"/>
    </location>
</feature>
<protein>
    <recommendedName>
        <fullName evidence="11">Carboxypeptidase</fullName>
        <ecNumber evidence="11">3.4.16.-</ecNumber>
    </recommendedName>
</protein>
<evidence type="ECO:0000256" key="8">
    <source>
        <dbReference type="ARBA" id="ARBA00023157"/>
    </source>
</evidence>
<dbReference type="PROSITE" id="PS00131">
    <property type="entry name" value="CARBOXYPEPT_SER_SER"/>
    <property type="match status" value="1"/>
</dbReference>
<comment type="subcellular location">
    <subcellularLocation>
        <location evidence="1">Secreted</location>
    </subcellularLocation>
</comment>
<dbReference type="InterPro" id="IPR033124">
    <property type="entry name" value="Ser_caboxypep_his_AS"/>
</dbReference>
<dbReference type="InterPro" id="IPR001563">
    <property type="entry name" value="Peptidase_S10"/>
</dbReference>
<dbReference type="Gene3D" id="3.40.50.11320">
    <property type="match status" value="1"/>
</dbReference>
<comment type="caution">
    <text evidence="12">The sequence shown here is derived from an EMBL/GenBank/DDBJ whole genome shotgun (WGS) entry which is preliminary data.</text>
</comment>
<dbReference type="GO" id="GO:0005576">
    <property type="term" value="C:extracellular region"/>
    <property type="evidence" value="ECO:0007669"/>
    <property type="project" value="UniProtKB-SubCell"/>
</dbReference>
<feature type="signal peptide" evidence="11">
    <location>
        <begin position="1"/>
        <end position="22"/>
    </location>
</feature>
<evidence type="ECO:0000256" key="9">
    <source>
        <dbReference type="ARBA" id="ARBA00023180"/>
    </source>
</evidence>
<dbReference type="FunFam" id="3.40.50.11320:FF:000004">
    <property type="entry name" value="Carboxypeptidase"/>
    <property type="match status" value="1"/>
</dbReference>
<dbReference type="PANTHER" id="PTHR11802">
    <property type="entry name" value="SERINE PROTEASE FAMILY S10 SERINE CARBOXYPEPTIDASE"/>
    <property type="match status" value="1"/>
</dbReference>
<dbReference type="PROSITE" id="PS00560">
    <property type="entry name" value="CARBOXYPEPT_SER_HIS"/>
    <property type="match status" value="1"/>
</dbReference>
<dbReference type="AlphaFoldDB" id="A0A834LI12"/>
<evidence type="ECO:0000256" key="1">
    <source>
        <dbReference type="ARBA" id="ARBA00004613"/>
    </source>
</evidence>
<dbReference type="EC" id="3.4.16.-" evidence="11"/>
<evidence type="ECO:0000256" key="2">
    <source>
        <dbReference type="ARBA" id="ARBA00009431"/>
    </source>
</evidence>
<reference evidence="12" key="1">
    <citation type="submission" date="2019-11" db="EMBL/GenBank/DDBJ databases">
        <authorList>
            <person name="Liu Y."/>
            <person name="Hou J."/>
            <person name="Li T.-Q."/>
            <person name="Guan C.-H."/>
            <person name="Wu X."/>
            <person name="Wu H.-Z."/>
            <person name="Ling F."/>
            <person name="Zhang R."/>
            <person name="Shi X.-G."/>
            <person name="Ren J.-P."/>
            <person name="Chen E.-F."/>
            <person name="Sun J.-M."/>
        </authorList>
    </citation>
    <scope>NUCLEOTIDE SEQUENCE</scope>
    <source>
        <strain evidence="12">Adult_tree_wgs_1</strain>
        <tissue evidence="12">Leaves</tissue>
    </source>
</reference>
<keyword evidence="8" id="KW-1015">Disulfide bond</keyword>
<dbReference type="OrthoDB" id="443318at2759"/>
<keyword evidence="9" id="KW-0325">Glycoprotein</keyword>
<keyword evidence="4 11" id="KW-0121">Carboxypeptidase</keyword>
<evidence type="ECO:0000256" key="3">
    <source>
        <dbReference type="ARBA" id="ARBA00022525"/>
    </source>
</evidence>
<dbReference type="InterPro" id="IPR018202">
    <property type="entry name" value="Ser_caboxypep_ser_AS"/>
</dbReference>
<evidence type="ECO:0000256" key="10">
    <source>
        <dbReference type="ARBA" id="ARBA00037399"/>
    </source>
</evidence>
<keyword evidence="7 11" id="KW-0378">Hydrolase</keyword>
<keyword evidence="3" id="KW-0964">Secreted</keyword>
<dbReference type="InterPro" id="IPR029058">
    <property type="entry name" value="AB_hydrolase_fold"/>
</dbReference>
<dbReference type="Gene3D" id="6.10.250.940">
    <property type="match status" value="1"/>
</dbReference>
<keyword evidence="6 11" id="KW-0732">Signal</keyword>
<dbReference type="Proteomes" id="UP000626092">
    <property type="component" value="Unassembled WGS sequence"/>
</dbReference>
<dbReference type="SUPFAM" id="SSF53474">
    <property type="entry name" value="alpha/beta-Hydrolases"/>
    <property type="match status" value="1"/>
</dbReference>
<dbReference type="PRINTS" id="PR00724">
    <property type="entry name" value="CRBOXYPTASEC"/>
</dbReference>
<comment type="function">
    <text evidence="10">Probable carboxypeptidase.</text>
</comment>
<evidence type="ECO:0000256" key="4">
    <source>
        <dbReference type="ARBA" id="ARBA00022645"/>
    </source>
</evidence>
<dbReference type="GO" id="GO:0006508">
    <property type="term" value="P:proteolysis"/>
    <property type="evidence" value="ECO:0007669"/>
    <property type="project" value="UniProtKB-KW"/>
</dbReference>
<evidence type="ECO:0000256" key="7">
    <source>
        <dbReference type="ARBA" id="ARBA00022801"/>
    </source>
</evidence>
<evidence type="ECO:0000256" key="6">
    <source>
        <dbReference type="ARBA" id="ARBA00022729"/>
    </source>
</evidence>
<accession>A0A834LI12</accession>
<gene>
    <name evidence="12" type="ORF">RHSIM_Rhsim08G0195800</name>
</gene>
<keyword evidence="5 11" id="KW-0645">Protease</keyword>
<evidence type="ECO:0000313" key="13">
    <source>
        <dbReference type="Proteomes" id="UP000626092"/>
    </source>
</evidence>
<evidence type="ECO:0000256" key="5">
    <source>
        <dbReference type="ARBA" id="ARBA00022670"/>
    </source>
</evidence>
<dbReference type="GO" id="GO:0004185">
    <property type="term" value="F:serine-type carboxypeptidase activity"/>
    <property type="evidence" value="ECO:0007669"/>
    <property type="project" value="UniProtKB-UniRule"/>
</dbReference>
<dbReference type="EMBL" id="WJXA01000008">
    <property type="protein sequence ID" value="KAF7134874.1"/>
    <property type="molecule type" value="Genomic_DNA"/>
</dbReference>
<dbReference type="Gene3D" id="3.40.50.1820">
    <property type="entry name" value="alpha/beta hydrolase"/>
    <property type="match status" value="1"/>
</dbReference>
<name>A0A834LI12_RHOSS</name>
<sequence>MYSQTWKYMAMAVVVLLQLTTAESSLSLADRITMLPGQPLVWFQQFSGYVTVDDKKQKSLFYYFVEAEVDPVSKPLVLWLNGGPGCSSLGVGAFSENGPFRPNGLVLVRNDYSWNKEANMLYLETPVGVGFSYATDSSSYEGINDEVTARDNLVFLQRWLLKFPQYSHRDFFITGESYAGHYIPQLAKLMIEFNQKEKLFNLKGVALGNPVLEFATDFNSRAEFFWSHGLISDSTYKLFTSACNYSRYVSEYYRSSLSPVCSKVYGLVTRETSRFVDNYDVTLDVCIPSVLSQSKFISPPQVGGQRIDVCIDDETANYLNRQDVQSAFHARLVGVRRWEVCNDILDYEPLDVEIPTISLVGYLIKSGIRVLVYSGDQDSVIPLTGSRTLVHGLANQLGLNSTVPYRVWFGGQQVGGWTQVYGNILSFATIRGASHEAPFSQPERSLVLFKSFLQGMPLPEMF</sequence>
<organism evidence="12 13">
    <name type="scientific">Rhododendron simsii</name>
    <name type="common">Sims's rhododendron</name>
    <dbReference type="NCBI Taxonomy" id="118357"/>
    <lineage>
        <taxon>Eukaryota</taxon>
        <taxon>Viridiplantae</taxon>
        <taxon>Streptophyta</taxon>
        <taxon>Embryophyta</taxon>
        <taxon>Tracheophyta</taxon>
        <taxon>Spermatophyta</taxon>
        <taxon>Magnoliopsida</taxon>
        <taxon>eudicotyledons</taxon>
        <taxon>Gunneridae</taxon>
        <taxon>Pentapetalae</taxon>
        <taxon>asterids</taxon>
        <taxon>Ericales</taxon>
        <taxon>Ericaceae</taxon>
        <taxon>Ericoideae</taxon>
        <taxon>Rhodoreae</taxon>
        <taxon>Rhododendron</taxon>
    </lineage>
</organism>
<proteinExistence type="inferred from homology"/>
<evidence type="ECO:0000256" key="11">
    <source>
        <dbReference type="RuleBase" id="RU361156"/>
    </source>
</evidence>
<keyword evidence="13" id="KW-1185">Reference proteome</keyword>
<dbReference type="PANTHER" id="PTHR11802:SF123">
    <property type="entry name" value="CARBOXYPEPTIDASE"/>
    <property type="match status" value="1"/>
</dbReference>